<dbReference type="EMBL" id="JARGEQ010000008">
    <property type="protein sequence ID" value="MDF1585104.1"/>
    <property type="molecule type" value="Genomic_DNA"/>
</dbReference>
<evidence type="ECO:0000256" key="2">
    <source>
        <dbReference type="SAM" id="MobiDB-lite"/>
    </source>
</evidence>
<feature type="compositionally biased region" description="Low complexity" evidence="2">
    <location>
        <begin position="308"/>
        <end position="321"/>
    </location>
</feature>
<proteinExistence type="predicted"/>
<dbReference type="PANTHER" id="PTHR30006">
    <property type="entry name" value="THIAMINE-BINDING PERIPLASMIC PROTEIN-RELATED"/>
    <property type="match status" value="1"/>
</dbReference>
<keyword evidence="1" id="KW-0732">Signal</keyword>
<dbReference type="SUPFAM" id="SSF53850">
    <property type="entry name" value="Periplasmic binding protein-like II"/>
    <property type="match status" value="1"/>
</dbReference>
<gene>
    <name evidence="3" type="ORF">PZ740_01740</name>
</gene>
<dbReference type="AlphaFoldDB" id="A0AAP3XPF9"/>
<dbReference type="PROSITE" id="PS51318">
    <property type="entry name" value="TAT"/>
    <property type="match status" value="1"/>
</dbReference>
<dbReference type="InterPro" id="IPR006311">
    <property type="entry name" value="TAT_signal"/>
</dbReference>
<protein>
    <submittedName>
        <fullName evidence="3">PotD/PotF family extracellular solute-binding protein</fullName>
    </submittedName>
</protein>
<dbReference type="RefSeq" id="WP_327787515.1">
    <property type="nucleotide sequence ID" value="NZ_JARGEQ010000008.1"/>
</dbReference>
<dbReference type="Gene3D" id="3.40.190.10">
    <property type="entry name" value="Periplasmic binding protein-like II"/>
    <property type="match status" value="2"/>
</dbReference>
<evidence type="ECO:0000256" key="1">
    <source>
        <dbReference type="ARBA" id="ARBA00022729"/>
    </source>
</evidence>
<sequence>MSEKTFSVSRRRLLTATAAGGAMLAAPWAWRRAAAQEKPRELIVRAWGGVWVDSLNEGVSKPFTEMTGIAVRHDLTEDNEIRPKIWAAVDQGRVPPIHVNWDTSTNATKSALRGVTEDLAGLPNLKEMLPAATPEGFDGVPLVNMYSYVYVLAYREAAFPDGPPESWDVLLDPRFKGRIALYDDGIGFHPVAQIAGGGTMAGVPGDMQPAWDFIRKVKEQQPLLGEDPDFTTWFQNGEIDVACTILSNARAARQNGIDVAWTVPKEGCKVDTDGMWIPKGLPGNELHWAKEYVNFAMSQQAQQKWTSGLGLPGLRPGLTPPEDLEGDPAFPTSPEDFERLLSVPTRVLVEHESDWFQKFNEIMQG</sequence>
<dbReference type="Proteomes" id="UP001301140">
    <property type="component" value="Unassembled WGS sequence"/>
</dbReference>
<comment type="caution">
    <text evidence="3">The sequence shown here is derived from an EMBL/GenBank/DDBJ whole genome shotgun (WGS) entry which is preliminary data.</text>
</comment>
<dbReference type="Pfam" id="PF13416">
    <property type="entry name" value="SBP_bac_8"/>
    <property type="match status" value="1"/>
</dbReference>
<organism evidence="3 4">
    <name type="scientific">Marinimicrococcus flavescens</name>
    <dbReference type="NCBI Taxonomy" id="3031815"/>
    <lineage>
        <taxon>Bacteria</taxon>
        <taxon>Pseudomonadati</taxon>
        <taxon>Pseudomonadota</taxon>
        <taxon>Alphaproteobacteria</taxon>
        <taxon>Geminicoccales</taxon>
        <taxon>Geminicoccaceae</taxon>
        <taxon>Marinimicrococcus</taxon>
    </lineage>
</organism>
<evidence type="ECO:0000313" key="4">
    <source>
        <dbReference type="Proteomes" id="UP001301140"/>
    </source>
</evidence>
<evidence type="ECO:0000313" key="3">
    <source>
        <dbReference type="EMBL" id="MDF1585104.1"/>
    </source>
</evidence>
<dbReference type="InterPro" id="IPR006059">
    <property type="entry name" value="SBP"/>
</dbReference>
<keyword evidence="4" id="KW-1185">Reference proteome</keyword>
<reference evidence="3 4" key="1">
    <citation type="submission" date="2023-03" db="EMBL/GenBank/DDBJ databases">
        <title>YIM 152171 draft genome.</title>
        <authorList>
            <person name="Yang Z."/>
        </authorList>
    </citation>
    <scope>NUCLEOTIDE SEQUENCE [LARGE SCALE GENOMIC DNA]</scope>
    <source>
        <strain evidence="3 4">YIM 152171</strain>
    </source>
</reference>
<accession>A0AAP3XPF9</accession>
<feature type="region of interest" description="Disordered" evidence="2">
    <location>
        <begin position="308"/>
        <end position="333"/>
    </location>
</feature>
<name>A0AAP3XPF9_9PROT</name>